<name>A0ABV7ME96_9PROT</name>
<sequence>MSDSHMPKATRSFPEFFFHLKRSGFDPTVCIDVGAANGTPSIYQAFKNAKHIVFEPLPEFQQPLAEALTGYDHEIHRCALMAQSGEALLLKHSDLYGSSMMHKRSQEDDNVIKVPVSTLDERLKDEDLSGHVLLKTDCQGADLDVIKGGLSTLSQCDVVILEASMFRFWGEHHPDFFDIVSFMNDQGFAVYDLLDGMFRPLDKALGQIDIAFARKDGFLRENTSW</sequence>
<dbReference type="InterPro" id="IPR029063">
    <property type="entry name" value="SAM-dependent_MTases_sf"/>
</dbReference>
<dbReference type="Pfam" id="PF05050">
    <property type="entry name" value="Methyltransf_21"/>
    <property type="match status" value="1"/>
</dbReference>
<dbReference type="PANTHER" id="PTHR36973">
    <property type="entry name" value="SLL1456 PROTEIN-RELATED"/>
    <property type="match status" value="1"/>
</dbReference>
<dbReference type="PANTHER" id="PTHR36973:SF4">
    <property type="entry name" value="NODULATION PROTEIN"/>
    <property type="match status" value="1"/>
</dbReference>
<gene>
    <name evidence="2" type="ORF">ACFONP_13770</name>
</gene>
<keyword evidence="2" id="KW-0808">Transferase</keyword>
<feature type="domain" description="Methyltransferase FkbM" evidence="1">
    <location>
        <begin position="32"/>
        <end position="188"/>
    </location>
</feature>
<keyword evidence="3" id="KW-1185">Reference proteome</keyword>
<dbReference type="SUPFAM" id="SSF53335">
    <property type="entry name" value="S-adenosyl-L-methionine-dependent methyltransferases"/>
    <property type="match status" value="1"/>
</dbReference>
<dbReference type="NCBIfam" id="TIGR01444">
    <property type="entry name" value="fkbM_fam"/>
    <property type="match status" value="1"/>
</dbReference>
<dbReference type="Gene3D" id="3.40.50.150">
    <property type="entry name" value="Vaccinia Virus protein VP39"/>
    <property type="match status" value="1"/>
</dbReference>
<organism evidence="2 3">
    <name type="scientific">Parvularcula lutaonensis</name>
    <dbReference type="NCBI Taxonomy" id="491923"/>
    <lineage>
        <taxon>Bacteria</taxon>
        <taxon>Pseudomonadati</taxon>
        <taxon>Pseudomonadota</taxon>
        <taxon>Alphaproteobacteria</taxon>
        <taxon>Parvularculales</taxon>
        <taxon>Parvularculaceae</taxon>
        <taxon>Parvularcula</taxon>
    </lineage>
</organism>
<dbReference type="EMBL" id="JBHRVA010000003">
    <property type="protein sequence ID" value="MFC3303796.1"/>
    <property type="molecule type" value="Genomic_DNA"/>
</dbReference>
<dbReference type="GO" id="GO:0032259">
    <property type="term" value="P:methylation"/>
    <property type="evidence" value="ECO:0007669"/>
    <property type="project" value="UniProtKB-KW"/>
</dbReference>
<reference evidence="3" key="1">
    <citation type="journal article" date="2019" name="Int. J. Syst. Evol. Microbiol.">
        <title>The Global Catalogue of Microorganisms (GCM) 10K type strain sequencing project: providing services to taxonomists for standard genome sequencing and annotation.</title>
        <authorList>
            <consortium name="The Broad Institute Genomics Platform"/>
            <consortium name="The Broad Institute Genome Sequencing Center for Infectious Disease"/>
            <person name="Wu L."/>
            <person name="Ma J."/>
        </authorList>
    </citation>
    <scope>NUCLEOTIDE SEQUENCE [LARGE SCALE GENOMIC DNA]</scope>
    <source>
        <strain evidence="3">KCTC 22245</strain>
    </source>
</reference>
<evidence type="ECO:0000259" key="1">
    <source>
        <dbReference type="Pfam" id="PF05050"/>
    </source>
</evidence>
<accession>A0ABV7ME96</accession>
<evidence type="ECO:0000313" key="2">
    <source>
        <dbReference type="EMBL" id="MFC3303796.1"/>
    </source>
</evidence>
<dbReference type="GO" id="GO:0008168">
    <property type="term" value="F:methyltransferase activity"/>
    <property type="evidence" value="ECO:0007669"/>
    <property type="project" value="UniProtKB-KW"/>
</dbReference>
<protein>
    <submittedName>
        <fullName evidence="2">FkbM family methyltransferase</fullName>
    </submittedName>
</protein>
<comment type="caution">
    <text evidence="2">The sequence shown here is derived from an EMBL/GenBank/DDBJ whole genome shotgun (WGS) entry which is preliminary data.</text>
</comment>
<dbReference type="InterPro" id="IPR006342">
    <property type="entry name" value="FkbM_mtfrase"/>
</dbReference>
<dbReference type="InterPro" id="IPR053188">
    <property type="entry name" value="FkbM_Methyltransferase"/>
</dbReference>
<dbReference type="Proteomes" id="UP001595607">
    <property type="component" value="Unassembled WGS sequence"/>
</dbReference>
<dbReference type="RefSeq" id="WP_189576672.1">
    <property type="nucleotide sequence ID" value="NZ_BMXU01000002.1"/>
</dbReference>
<evidence type="ECO:0000313" key="3">
    <source>
        <dbReference type="Proteomes" id="UP001595607"/>
    </source>
</evidence>
<keyword evidence="2" id="KW-0489">Methyltransferase</keyword>
<proteinExistence type="predicted"/>